<organism evidence="2 4">
    <name type="scientific">Medicago truncatula</name>
    <name type="common">Barrel medic</name>
    <name type="synonym">Medicago tribuloides</name>
    <dbReference type="NCBI Taxonomy" id="3880"/>
    <lineage>
        <taxon>Eukaryota</taxon>
        <taxon>Viridiplantae</taxon>
        <taxon>Streptophyta</taxon>
        <taxon>Embryophyta</taxon>
        <taxon>Tracheophyta</taxon>
        <taxon>Spermatophyta</taxon>
        <taxon>Magnoliopsida</taxon>
        <taxon>eudicotyledons</taxon>
        <taxon>Gunneridae</taxon>
        <taxon>Pentapetalae</taxon>
        <taxon>rosids</taxon>
        <taxon>fabids</taxon>
        <taxon>Fabales</taxon>
        <taxon>Fabaceae</taxon>
        <taxon>Papilionoideae</taxon>
        <taxon>50 kb inversion clade</taxon>
        <taxon>NPAAA clade</taxon>
        <taxon>Hologalegina</taxon>
        <taxon>IRL clade</taxon>
        <taxon>Trifolieae</taxon>
        <taxon>Medicago</taxon>
    </lineage>
</organism>
<dbReference type="HOGENOM" id="CLU_2907509_0_0_1"/>
<name>G7L461_MEDTR</name>
<sequence>MPSPTNSSNESLTGNSFSFHLNSKSNPSLSWHLLHEKPDKNVHVNLIKQEQDEVVDGDGEEEG</sequence>
<evidence type="ECO:0000313" key="2">
    <source>
        <dbReference type="EMBL" id="AES77578.1"/>
    </source>
</evidence>
<reference evidence="2 4" key="2">
    <citation type="journal article" date="2014" name="BMC Genomics">
        <title>An improved genome release (version Mt4.0) for the model legume Medicago truncatula.</title>
        <authorList>
            <person name="Tang H."/>
            <person name="Krishnakumar V."/>
            <person name="Bidwell S."/>
            <person name="Rosen B."/>
            <person name="Chan A."/>
            <person name="Zhou S."/>
            <person name="Gentzbittel L."/>
            <person name="Childs K.L."/>
            <person name="Yandell M."/>
            <person name="Gundlach H."/>
            <person name="Mayer K.F."/>
            <person name="Schwartz D.C."/>
            <person name="Town C.D."/>
        </authorList>
    </citation>
    <scope>GENOME REANNOTATION</scope>
    <source>
        <strain evidence="3 4">cv. Jemalong A17</strain>
    </source>
</reference>
<reference evidence="2 4" key="1">
    <citation type="journal article" date="2011" name="Nature">
        <title>The Medicago genome provides insight into the evolution of rhizobial symbioses.</title>
        <authorList>
            <person name="Young N.D."/>
            <person name="Debelle F."/>
            <person name="Oldroyd G.E."/>
            <person name="Geurts R."/>
            <person name="Cannon S.B."/>
            <person name="Udvardi M.K."/>
            <person name="Benedito V.A."/>
            <person name="Mayer K.F."/>
            <person name="Gouzy J."/>
            <person name="Schoof H."/>
            <person name="Van de Peer Y."/>
            <person name="Proost S."/>
            <person name="Cook D.R."/>
            <person name="Meyers B.C."/>
            <person name="Spannagl M."/>
            <person name="Cheung F."/>
            <person name="De Mita S."/>
            <person name="Krishnakumar V."/>
            <person name="Gundlach H."/>
            <person name="Zhou S."/>
            <person name="Mudge J."/>
            <person name="Bharti A.K."/>
            <person name="Murray J.D."/>
            <person name="Naoumkina M.A."/>
            <person name="Rosen B."/>
            <person name="Silverstein K.A."/>
            <person name="Tang H."/>
            <person name="Rombauts S."/>
            <person name="Zhao P.X."/>
            <person name="Zhou P."/>
            <person name="Barbe V."/>
            <person name="Bardou P."/>
            <person name="Bechner M."/>
            <person name="Bellec A."/>
            <person name="Berger A."/>
            <person name="Berges H."/>
            <person name="Bidwell S."/>
            <person name="Bisseling T."/>
            <person name="Choisne N."/>
            <person name="Couloux A."/>
            <person name="Denny R."/>
            <person name="Deshpande S."/>
            <person name="Dai X."/>
            <person name="Doyle J.J."/>
            <person name="Dudez A.M."/>
            <person name="Farmer A.D."/>
            <person name="Fouteau S."/>
            <person name="Franken C."/>
            <person name="Gibelin C."/>
            <person name="Gish J."/>
            <person name="Goldstein S."/>
            <person name="Gonzalez A.J."/>
            <person name="Green P.J."/>
            <person name="Hallab A."/>
            <person name="Hartog M."/>
            <person name="Hua A."/>
            <person name="Humphray S.J."/>
            <person name="Jeong D.H."/>
            <person name="Jing Y."/>
            <person name="Jocker A."/>
            <person name="Kenton S.M."/>
            <person name="Kim D.J."/>
            <person name="Klee K."/>
            <person name="Lai H."/>
            <person name="Lang C."/>
            <person name="Lin S."/>
            <person name="Macmil S.L."/>
            <person name="Magdelenat G."/>
            <person name="Matthews L."/>
            <person name="McCorrison J."/>
            <person name="Monaghan E.L."/>
            <person name="Mun J.H."/>
            <person name="Najar F.Z."/>
            <person name="Nicholson C."/>
            <person name="Noirot C."/>
            <person name="O'Bleness M."/>
            <person name="Paule C.R."/>
            <person name="Poulain J."/>
            <person name="Prion F."/>
            <person name="Qin B."/>
            <person name="Qu C."/>
            <person name="Retzel E.F."/>
            <person name="Riddle C."/>
            <person name="Sallet E."/>
            <person name="Samain S."/>
            <person name="Samson N."/>
            <person name="Sanders I."/>
            <person name="Saurat O."/>
            <person name="Scarpelli C."/>
            <person name="Schiex T."/>
            <person name="Segurens B."/>
            <person name="Severin A.J."/>
            <person name="Sherrier D.J."/>
            <person name="Shi R."/>
            <person name="Sims S."/>
            <person name="Singer S.R."/>
            <person name="Sinharoy S."/>
            <person name="Sterck L."/>
            <person name="Viollet A."/>
            <person name="Wang B.B."/>
            <person name="Wang K."/>
            <person name="Wang M."/>
            <person name="Wang X."/>
            <person name="Warfsmann J."/>
            <person name="Weissenbach J."/>
            <person name="White D.D."/>
            <person name="White J.D."/>
            <person name="Wiley G.B."/>
            <person name="Wincker P."/>
            <person name="Xing Y."/>
            <person name="Yang L."/>
            <person name="Yao Z."/>
            <person name="Ying F."/>
            <person name="Zhai J."/>
            <person name="Zhou L."/>
            <person name="Zuber A."/>
            <person name="Denarie J."/>
            <person name="Dixon R.A."/>
            <person name="May G.D."/>
            <person name="Schwartz D.C."/>
            <person name="Rogers J."/>
            <person name="Quetier F."/>
            <person name="Town C.D."/>
            <person name="Roe B.A."/>
        </authorList>
    </citation>
    <scope>NUCLEOTIDE SEQUENCE [LARGE SCALE GENOMIC DNA]</scope>
    <source>
        <strain evidence="2">A17</strain>
        <strain evidence="3 4">cv. Jemalong A17</strain>
    </source>
</reference>
<reference evidence="3" key="3">
    <citation type="submission" date="2015-04" db="UniProtKB">
        <authorList>
            <consortium name="EnsemblPlants"/>
        </authorList>
    </citation>
    <scope>IDENTIFICATION</scope>
    <source>
        <strain evidence="3">cv. Jemalong A17</strain>
    </source>
</reference>
<feature type="region of interest" description="Disordered" evidence="1">
    <location>
        <begin position="1"/>
        <end position="21"/>
    </location>
</feature>
<evidence type="ECO:0000256" key="1">
    <source>
        <dbReference type="SAM" id="MobiDB-lite"/>
    </source>
</evidence>
<protein>
    <submittedName>
        <fullName evidence="2 3">Uncharacterized protein</fullName>
    </submittedName>
</protein>
<dbReference type="EMBL" id="CM001223">
    <property type="protein sequence ID" value="AES77578.1"/>
    <property type="molecule type" value="Genomic_DNA"/>
</dbReference>
<dbReference type="Proteomes" id="UP000002051">
    <property type="component" value="Unassembled WGS sequence"/>
</dbReference>
<dbReference type="AlphaFoldDB" id="G7L461"/>
<dbReference type="PaxDb" id="3880-AES77578"/>
<accession>G7L461</accession>
<evidence type="ECO:0000313" key="3">
    <source>
        <dbReference type="EnsemblPlants" id="AES77578"/>
    </source>
</evidence>
<dbReference type="EnsemblPlants" id="AES77578">
    <property type="protein sequence ID" value="AES77578"/>
    <property type="gene ID" value="MTR_7g012360"/>
</dbReference>
<proteinExistence type="predicted"/>
<evidence type="ECO:0000313" key="4">
    <source>
        <dbReference type="Proteomes" id="UP000002051"/>
    </source>
</evidence>
<gene>
    <name evidence="2" type="ordered locus">MTR_7g012360</name>
</gene>
<keyword evidence="4" id="KW-1185">Reference proteome</keyword>